<evidence type="ECO:0000256" key="1">
    <source>
        <dbReference type="SAM" id="MobiDB-lite"/>
    </source>
</evidence>
<gene>
    <name evidence="2" type="ORF">WJX72_000672</name>
</gene>
<keyword evidence="3" id="KW-1185">Reference proteome</keyword>
<reference evidence="2 3" key="1">
    <citation type="journal article" date="2024" name="Nat. Commun.">
        <title>Phylogenomics reveals the evolutionary origins of lichenization in chlorophyte algae.</title>
        <authorList>
            <person name="Puginier C."/>
            <person name="Libourel C."/>
            <person name="Otte J."/>
            <person name="Skaloud P."/>
            <person name="Haon M."/>
            <person name="Grisel S."/>
            <person name="Petersen M."/>
            <person name="Berrin J.G."/>
            <person name="Delaux P.M."/>
            <person name="Dal Grande F."/>
            <person name="Keller J."/>
        </authorList>
    </citation>
    <scope>NUCLEOTIDE SEQUENCE [LARGE SCALE GENOMIC DNA]</scope>
    <source>
        <strain evidence="2 3">SAG 2043</strain>
    </source>
</reference>
<comment type="caution">
    <text evidence="2">The sequence shown here is derived from an EMBL/GenBank/DDBJ whole genome shotgun (WGS) entry which is preliminary data.</text>
</comment>
<dbReference type="AlphaFoldDB" id="A0AAW1QP12"/>
<name>A0AAW1QP12_9CHLO</name>
<dbReference type="EMBL" id="JALJOR010000002">
    <property type="protein sequence ID" value="KAK9823154.1"/>
    <property type="molecule type" value="Genomic_DNA"/>
</dbReference>
<proteinExistence type="predicted"/>
<dbReference type="Pfam" id="PF14958">
    <property type="entry name" value="PAAT-like"/>
    <property type="match status" value="1"/>
</dbReference>
<accession>A0AAW1QP12</accession>
<dbReference type="Proteomes" id="UP001489004">
    <property type="component" value="Unassembled WGS sequence"/>
</dbReference>
<evidence type="ECO:0000313" key="3">
    <source>
        <dbReference type="Proteomes" id="UP001489004"/>
    </source>
</evidence>
<organism evidence="2 3">
    <name type="scientific">[Myrmecia] bisecta</name>
    <dbReference type="NCBI Taxonomy" id="41462"/>
    <lineage>
        <taxon>Eukaryota</taxon>
        <taxon>Viridiplantae</taxon>
        <taxon>Chlorophyta</taxon>
        <taxon>core chlorophytes</taxon>
        <taxon>Trebouxiophyceae</taxon>
        <taxon>Trebouxiales</taxon>
        <taxon>Trebouxiaceae</taxon>
        <taxon>Myrmecia</taxon>
    </lineage>
</organism>
<feature type="region of interest" description="Disordered" evidence="1">
    <location>
        <begin position="264"/>
        <end position="291"/>
    </location>
</feature>
<sequence>MSCHIGCNWGAVAHGGRLLVGDSLNLQYPTDAVVEGPVTFAAPEGINSRCKLTLRLSPDQPVLRHVAIQSSARMCEVYCQRLGETSASYVGTMRGEPVEAPEESALPSVRLNSVDVPLQGPAFAHAVEVTLNMLSLQDRASWTLQSLILTPVDAAQAPSVLRQQTSMERGAPSADGDADGAAGGDAASLPGNGALMSQADEIRGMLANLMAAGRPPSLIGNIPGMPPGMSAMLGRAGSHPSEAAASKDPRRAFMGAVARAVLAKQDTSNNAAPSRAMSPDAEQDGAVQPASAADIARLHRRLDSLEDTCGRLESMLQAALGALPASTPHLDIT</sequence>
<protein>
    <submittedName>
        <fullName evidence="2">Uncharacterized protein</fullName>
    </submittedName>
</protein>
<feature type="region of interest" description="Disordered" evidence="1">
    <location>
        <begin position="164"/>
        <end position="186"/>
    </location>
</feature>
<dbReference type="InterPro" id="IPR028043">
    <property type="entry name" value="PAAT-like"/>
</dbReference>
<evidence type="ECO:0000313" key="2">
    <source>
        <dbReference type="EMBL" id="KAK9823154.1"/>
    </source>
</evidence>